<proteinExistence type="predicted"/>
<sequence length="302" mass="34757">MNECCGLQERICRKAVAIAKLAKAHFSTFRFGVVPSRVKGLGLEFIELREYIPGDDPRFIDWRASARLIKPDGDYRLVVREHLMEKFVNNIVILDYSKSLDYGDKIETAIFAITGLLSIAYFLNDYVDFLVFKGDKTIVRSGIDPLTLISYVLNIVCRLEPEGYTDLFKASHYLGNFKGRRTVFLVTDYAHHTSEFSFFIDAARGLGMEPIIVIVSTPLEFEAPDIDGFFELRDIEHPVKRALLSLSSFYEKVREYMIRIEASISKKNVKYVVFKGLRNAMSRKYVIPILYSETRIRKSFSH</sequence>
<protein>
    <submittedName>
        <fullName evidence="3">DUF58 domain-containing protein</fullName>
    </submittedName>
</protein>
<dbReference type="SUPFAM" id="SSF53300">
    <property type="entry name" value="vWA-like"/>
    <property type="match status" value="1"/>
</dbReference>
<comment type="caution">
    <text evidence="3">The sequence shown here is derived from an EMBL/GenBank/DDBJ whole genome shotgun (WGS) entry which is preliminary data.</text>
</comment>
<dbReference type="InterPro" id="IPR002881">
    <property type="entry name" value="DUF58"/>
</dbReference>
<dbReference type="EMBL" id="DTBE01000064">
    <property type="protein sequence ID" value="HGQ59560.1"/>
    <property type="molecule type" value="Genomic_DNA"/>
</dbReference>
<evidence type="ECO:0000313" key="2">
    <source>
        <dbReference type="EMBL" id="HGQ59560.1"/>
    </source>
</evidence>
<reference evidence="3" key="1">
    <citation type="journal article" date="2020" name="mSystems">
        <title>Genome- and Community-Level Interaction Insights into Carbon Utilization and Element Cycling Functions of Hydrothermarchaeota in Hydrothermal Sediment.</title>
        <authorList>
            <person name="Zhou Z."/>
            <person name="Liu Y."/>
            <person name="Xu W."/>
            <person name="Pan J."/>
            <person name="Luo Z.H."/>
            <person name="Li M."/>
        </authorList>
    </citation>
    <scope>NUCLEOTIDE SEQUENCE [LARGE SCALE GENOMIC DNA]</scope>
    <source>
        <strain evidence="2">SpSt-638</strain>
        <strain evidence="3">SpSt-648</strain>
    </source>
</reference>
<name>A0A7C4JM98_STAMA</name>
<evidence type="ECO:0000259" key="1">
    <source>
        <dbReference type="Pfam" id="PF01882"/>
    </source>
</evidence>
<evidence type="ECO:0000313" key="3">
    <source>
        <dbReference type="EMBL" id="HGQ74222.1"/>
    </source>
</evidence>
<dbReference type="InterPro" id="IPR036465">
    <property type="entry name" value="vWFA_dom_sf"/>
</dbReference>
<dbReference type="PANTHER" id="PTHR33608:SF6">
    <property type="entry name" value="BLL2464 PROTEIN"/>
    <property type="match status" value="1"/>
</dbReference>
<dbReference type="AlphaFoldDB" id="A0A7C4JM98"/>
<organism evidence="3">
    <name type="scientific">Staphylothermus marinus</name>
    <dbReference type="NCBI Taxonomy" id="2280"/>
    <lineage>
        <taxon>Archaea</taxon>
        <taxon>Thermoproteota</taxon>
        <taxon>Thermoprotei</taxon>
        <taxon>Desulfurococcales</taxon>
        <taxon>Desulfurococcaceae</taxon>
        <taxon>Staphylothermus</taxon>
    </lineage>
</organism>
<dbReference type="PANTHER" id="PTHR33608">
    <property type="entry name" value="BLL2464 PROTEIN"/>
    <property type="match status" value="1"/>
</dbReference>
<dbReference type="EMBL" id="DTBP01000026">
    <property type="protein sequence ID" value="HGQ74222.1"/>
    <property type="molecule type" value="Genomic_DNA"/>
</dbReference>
<gene>
    <name evidence="2" type="ORF">ENU09_02440</name>
    <name evidence="3" type="ORF">ENU20_04005</name>
</gene>
<accession>A0A7C4JM98</accession>
<dbReference type="Pfam" id="PF01882">
    <property type="entry name" value="DUF58"/>
    <property type="match status" value="1"/>
</dbReference>
<feature type="domain" description="DUF58" evidence="1">
    <location>
        <begin position="47"/>
        <end position="239"/>
    </location>
</feature>